<evidence type="ECO:0000313" key="2">
    <source>
        <dbReference type="Proteomes" id="UP000222824"/>
    </source>
</evidence>
<dbReference type="Proteomes" id="UP000222824">
    <property type="component" value="Unassembled WGS sequence"/>
</dbReference>
<organism evidence="1 2">
    <name type="scientific">Halorubrum persicum</name>
    <dbReference type="NCBI Taxonomy" id="1383844"/>
    <lineage>
        <taxon>Archaea</taxon>
        <taxon>Methanobacteriati</taxon>
        <taxon>Methanobacteriota</taxon>
        <taxon>Stenosarchaea group</taxon>
        <taxon>Halobacteria</taxon>
        <taxon>Halobacteriales</taxon>
        <taxon>Haloferacaceae</taxon>
        <taxon>Halorubrum</taxon>
    </lineage>
</organism>
<comment type="caution">
    <text evidence="1">The sequence shown here is derived from an EMBL/GenBank/DDBJ whole genome shotgun (WGS) entry which is preliminary data.</text>
</comment>
<keyword evidence="2" id="KW-1185">Reference proteome</keyword>
<dbReference type="RefSeq" id="WP_099255361.1">
    <property type="nucleotide sequence ID" value="NZ_NHOA01000077.1"/>
</dbReference>
<gene>
    <name evidence="1" type="ORF">DJ69_09305</name>
</gene>
<dbReference type="AlphaFoldDB" id="A0A2G1WIQ4"/>
<dbReference type="EMBL" id="NHOA01000077">
    <property type="protein sequence ID" value="PHQ38867.1"/>
    <property type="molecule type" value="Genomic_DNA"/>
</dbReference>
<name>A0A2G1WIQ4_9EURY</name>
<dbReference type="OrthoDB" id="326359at2157"/>
<proteinExistence type="predicted"/>
<accession>A0A2G1WIQ4</accession>
<reference evidence="1 2" key="1">
    <citation type="journal article" date="2014" name="Front. Microbiol.">
        <title>Population and genomic analysis of the genus Halorubrum.</title>
        <authorList>
            <person name="Fullmer M.S."/>
            <person name="Soucy S.M."/>
            <person name="Swithers K.S."/>
            <person name="Makkay A.M."/>
            <person name="Wheeler R."/>
            <person name="Ventosa A."/>
            <person name="Gogarten J.P."/>
            <person name="Papke R.T."/>
        </authorList>
    </citation>
    <scope>NUCLEOTIDE SEQUENCE [LARGE SCALE GENOMIC DNA]</scope>
    <source>
        <strain evidence="1 2">C49</strain>
    </source>
</reference>
<sequence>MTEPLPTVEYVGEDGIRRELDFQRTPDAPWRALLVERKQRQDGGDGMRFVGTQQLRELRVDGEPVTAVSLVDTLEGP</sequence>
<evidence type="ECO:0000313" key="1">
    <source>
        <dbReference type="EMBL" id="PHQ38867.1"/>
    </source>
</evidence>
<protein>
    <submittedName>
        <fullName evidence="1">Uncharacterized protein</fullName>
    </submittedName>
</protein>